<dbReference type="PANTHER" id="PTHR18901">
    <property type="entry name" value="2-DEOXYGLUCOSE-6-PHOSPHATE PHOSPHATASE 2"/>
    <property type="match status" value="1"/>
</dbReference>
<dbReference type="PANTHER" id="PTHR18901:SF38">
    <property type="entry name" value="PSEUDOURIDINE-5'-PHOSPHATASE"/>
    <property type="match status" value="1"/>
</dbReference>
<dbReference type="EMBL" id="ML004429">
    <property type="protein sequence ID" value="RKP32716.1"/>
    <property type="molecule type" value="Genomic_DNA"/>
</dbReference>
<gene>
    <name evidence="1" type="ORF">METBISCDRAFT_25299</name>
</gene>
<accession>A0A4P9ZHR7</accession>
<evidence type="ECO:0000313" key="2">
    <source>
        <dbReference type="Proteomes" id="UP000268321"/>
    </source>
</evidence>
<dbReference type="GO" id="GO:0016791">
    <property type="term" value="F:phosphatase activity"/>
    <property type="evidence" value="ECO:0007669"/>
    <property type="project" value="TreeGrafter"/>
</dbReference>
<dbReference type="InterPro" id="IPR023214">
    <property type="entry name" value="HAD_sf"/>
</dbReference>
<proteinExistence type="predicted"/>
<dbReference type="Gene3D" id="3.40.50.1000">
    <property type="entry name" value="HAD superfamily/HAD-like"/>
    <property type="match status" value="1"/>
</dbReference>
<dbReference type="InterPro" id="IPR036412">
    <property type="entry name" value="HAD-like_sf"/>
</dbReference>
<dbReference type="InterPro" id="IPR023198">
    <property type="entry name" value="PGP-like_dom2"/>
</dbReference>
<reference evidence="2" key="1">
    <citation type="journal article" date="2018" name="Nat. Microbiol.">
        <title>Leveraging single-cell genomics to expand the fungal tree of life.</title>
        <authorList>
            <person name="Ahrendt S.R."/>
            <person name="Quandt C.A."/>
            <person name="Ciobanu D."/>
            <person name="Clum A."/>
            <person name="Salamov A."/>
            <person name="Andreopoulos B."/>
            <person name="Cheng J.F."/>
            <person name="Woyke T."/>
            <person name="Pelin A."/>
            <person name="Henrissat B."/>
            <person name="Reynolds N.K."/>
            <person name="Benny G.L."/>
            <person name="Smith M.E."/>
            <person name="James T.Y."/>
            <person name="Grigoriev I.V."/>
        </authorList>
    </citation>
    <scope>NUCLEOTIDE SEQUENCE [LARGE SCALE GENOMIC DNA]</scope>
    <source>
        <strain evidence="2">Baker2002</strain>
    </source>
</reference>
<dbReference type="SUPFAM" id="SSF56784">
    <property type="entry name" value="HAD-like"/>
    <property type="match status" value="1"/>
</dbReference>
<dbReference type="OrthoDB" id="40579at2759"/>
<dbReference type="AlphaFoldDB" id="A0A4P9ZHR7"/>
<name>A0A4P9ZHR7_9ASCO</name>
<evidence type="ECO:0000313" key="1">
    <source>
        <dbReference type="EMBL" id="RKP32716.1"/>
    </source>
</evidence>
<organism evidence="1 2">
    <name type="scientific">Metschnikowia bicuspidata</name>
    <dbReference type="NCBI Taxonomy" id="27322"/>
    <lineage>
        <taxon>Eukaryota</taxon>
        <taxon>Fungi</taxon>
        <taxon>Dikarya</taxon>
        <taxon>Ascomycota</taxon>
        <taxon>Saccharomycotina</taxon>
        <taxon>Pichiomycetes</taxon>
        <taxon>Metschnikowiaceae</taxon>
        <taxon>Metschnikowia</taxon>
    </lineage>
</organism>
<protein>
    <submittedName>
        <fullName evidence="1">HAD-like protein</fullName>
    </submittedName>
</protein>
<dbReference type="Pfam" id="PF00702">
    <property type="entry name" value="Hydrolase"/>
    <property type="match status" value="1"/>
</dbReference>
<dbReference type="Proteomes" id="UP000268321">
    <property type="component" value="Unassembled WGS sequence"/>
</dbReference>
<keyword evidence="2" id="KW-1185">Reference proteome</keyword>
<dbReference type="Gene3D" id="1.10.150.240">
    <property type="entry name" value="Putative phosphatase, domain 2"/>
    <property type="match status" value="1"/>
</dbReference>
<sequence>MGGTLINTGDIYTEASAIVLAKYALHFLSWNIKLDFQGRPRLDATRRLLAHYNLDVPPEQFAQETAELLDGALKLLHALKDKGVPIALRTSSAKDKYHMKTAHLSSFDFLEHHIVTGDDSRIALGRGKPEPDIWYLCLESINEEHRAQVLDCTAMEECLIFEDGIPGVISTKNSNAHVTWVPHPEAVVAMNGKQHEMLPERGKLLASLRDFDLAKYGL</sequence>